<proteinExistence type="predicted"/>
<evidence type="ECO:0008006" key="3">
    <source>
        <dbReference type="Google" id="ProtNLM"/>
    </source>
</evidence>
<feature type="non-terminal residue" evidence="1">
    <location>
        <position position="97"/>
    </location>
</feature>
<accession>A0A9P6C9R8</accession>
<reference evidence="1" key="1">
    <citation type="submission" date="2020-11" db="EMBL/GenBank/DDBJ databases">
        <authorList>
            <consortium name="DOE Joint Genome Institute"/>
            <person name="Ahrendt S."/>
            <person name="Riley R."/>
            <person name="Andreopoulos W."/>
            <person name="Labutti K."/>
            <person name="Pangilinan J."/>
            <person name="Ruiz-Duenas F.J."/>
            <person name="Barrasa J.M."/>
            <person name="Sanchez-Garcia M."/>
            <person name="Camarero S."/>
            <person name="Miyauchi S."/>
            <person name="Serrano A."/>
            <person name="Linde D."/>
            <person name="Babiker R."/>
            <person name="Drula E."/>
            <person name="Ayuso-Fernandez I."/>
            <person name="Pacheco R."/>
            <person name="Padilla G."/>
            <person name="Ferreira P."/>
            <person name="Barriuso J."/>
            <person name="Kellner H."/>
            <person name="Castanera R."/>
            <person name="Alfaro M."/>
            <person name="Ramirez L."/>
            <person name="Pisabarro A.G."/>
            <person name="Kuo A."/>
            <person name="Tritt A."/>
            <person name="Lipzen A."/>
            <person name="He G."/>
            <person name="Yan M."/>
            <person name="Ng V."/>
            <person name="Cullen D."/>
            <person name="Martin F."/>
            <person name="Rosso M.-N."/>
            <person name="Henrissat B."/>
            <person name="Hibbett D."/>
            <person name="Martinez A.T."/>
            <person name="Grigoriev I.V."/>
        </authorList>
    </citation>
    <scope>NUCLEOTIDE SEQUENCE</scope>
    <source>
        <strain evidence="1">CBS 247.69</strain>
    </source>
</reference>
<protein>
    <recommendedName>
        <fullName evidence="3">F-box domain-containing protein</fullName>
    </recommendedName>
</protein>
<feature type="non-terminal residue" evidence="1">
    <location>
        <position position="1"/>
    </location>
</feature>
<dbReference type="Proteomes" id="UP000807353">
    <property type="component" value="Unassembled WGS sequence"/>
</dbReference>
<evidence type="ECO:0000313" key="2">
    <source>
        <dbReference type="Proteomes" id="UP000807353"/>
    </source>
</evidence>
<organism evidence="1 2">
    <name type="scientific">Collybia nuda</name>
    <dbReference type="NCBI Taxonomy" id="64659"/>
    <lineage>
        <taxon>Eukaryota</taxon>
        <taxon>Fungi</taxon>
        <taxon>Dikarya</taxon>
        <taxon>Basidiomycota</taxon>
        <taxon>Agaricomycotina</taxon>
        <taxon>Agaricomycetes</taxon>
        <taxon>Agaricomycetidae</taxon>
        <taxon>Agaricales</taxon>
        <taxon>Tricholomatineae</taxon>
        <taxon>Clitocybaceae</taxon>
        <taxon>Collybia</taxon>
    </lineage>
</organism>
<gene>
    <name evidence="1" type="ORF">BDZ94DRAFT_1115650</name>
</gene>
<evidence type="ECO:0000313" key="1">
    <source>
        <dbReference type="EMBL" id="KAF9457611.1"/>
    </source>
</evidence>
<dbReference type="EMBL" id="MU150364">
    <property type="protein sequence ID" value="KAF9457611.1"/>
    <property type="molecule type" value="Genomic_DNA"/>
</dbReference>
<name>A0A9P6C9R8_9AGAR</name>
<sequence>LERLDKEIFQVQEVANRLSGLFERREHEAARIRTIQGSISALKRIPPEVLAEIFIYFIPEDYPYITIPNINLYCYPWFLGRVCSRWRQIMWETPRLW</sequence>
<dbReference type="AlphaFoldDB" id="A0A9P6C9R8"/>
<keyword evidence="2" id="KW-1185">Reference proteome</keyword>
<dbReference type="Gene3D" id="1.20.1280.50">
    <property type="match status" value="1"/>
</dbReference>
<dbReference type="OrthoDB" id="3268380at2759"/>
<comment type="caution">
    <text evidence="1">The sequence shown here is derived from an EMBL/GenBank/DDBJ whole genome shotgun (WGS) entry which is preliminary data.</text>
</comment>